<dbReference type="InterPro" id="IPR006121">
    <property type="entry name" value="HMA_dom"/>
</dbReference>
<organism evidence="2 3">
    <name type="scientific">Microvirga terrae</name>
    <dbReference type="NCBI Taxonomy" id="2740529"/>
    <lineage>
        <taxon>Bacteria</taxon>
        <taxon>Pseudomonadati</taxon>
        <taxon>Pseudomonadota</taxon>
        <taxon>Alphaproteobacteria</taxon>
        <taxon>Hyphomicrobiales</taxon>
        <taxon>Methylobacteriaceae</taxon>
        <taxon>Microvirga</taxon>
    </lineage>
</organism>
<keyword evidence="3" id="KW-1185">Reference proteome</keyword>
<dbReference type="SUPFAM" id="SSF55008">
    <property type="entry name" value="HMA, heavy metal-associated domain"/>
    <property type="match status" value="1"/>
</dbReference>
<reference evidence="2" key="1">
    <citation type="submission" date="2022-08" db="EMBL/GenBank/DDBJ databases">
        <title>Microvirga terrae sp. nov., isolated from soil.</title>
        <authorList>
            <person name="Kim K.H."/>
            <person name="Seo Y.L."/>
            <person name="Kim J.M."/>
            <person name="Lee J.K."/>
            <person name="Han D.M."/>
            <person name="Jeon C.O."/>
        </authorList>
    </citation>
    <scope>NUCLEOTIDE SEQUENCE</scope>
    <source>
        <strain evidence="2">R24</strain>
    </source>
</reference>
<dbReference type="Pfam" id="PF00403">
    <property type="entry name" value="HMA"/>
    <property type="match status" value="1"/>
</dbReference>
<dbReference type="Proteomes" id="UP001017257">
    <property type="component" value="Chromosome"/>
</dbReference>
<dbReference type="EMBL" id="CP102845">
    <property type="protein sequence ID" value="UVF21394.1"/>
    <property type="molecule type" value="Genomic_DNA"/>
</dbReference>
<sequence length="70" mass="7533">MHHFHVPDIHCGGCLRSLRQALQTLDPQAQVEGDLESRVIAVATSRDESAILVALHSAGYAARALSQQDA</sequence>
<dbReference type="CDD" id="cd00371">
    <property type="entry name" value="HMA"/>
    <property type="match status" value="1"/>
</dbReference>
<proteinExistence type="predicted"/>
<dbReference type="Gene3D" id="3.30.70.100">
    <property type="match status" value="1"/>
</dbReference>
<evidence type="ECO:0000313" key="3">
    <source>
        <dbReference type="Proteomes" id="UP001017257"/>
    </source>
</evidence>
<name>A0ABY5RYR3_9HYPH</name>
<dbReference type="RefSeq" id="WP_173945494.1">
    <property type="nucleotide sequence ID" value="NZ_CP102845.1"/>
</dbReference>
<evidence type="ECO:0000313" key="2">
    <source>
        <dbReference type="EMBL" id="UVF21394.1"/>
    </source>
</evidence>
<protein>
    <submittedName>
        <fullName evidence="2">Cation transporter</fullName>
    </submittedName>
</protein>
<gene>
    <name evidence="2" type="ORF">HPT29_009865</name>
</gene>
<accession>A0ABY5RYR3</accession>
<evidence type="ECO:0000259" key="1">
    <source>
        <dbReference type="Pfam" id="PF00403"/>
    </source>
</evidence>
<dbReference type="InterPro" id="IPR036163">
    <property type="entry name" value="HMA_dom_sf"/>
</dbReference>
<feature type="domain" description="HMA" evidence="1">
    <location>
        <begin position="4"/>
        <end position="60"/>
    </location>
</feature>